<keyword evidence="2" id="KW-1185">Reference proteome</keyword>
<accession>A0AAD3RMU6</accession>
<keyword evidence="1" id="KW-0812">Transmembrane</keyword>
<name>A0AAD3RMU6_LATJO</name>
<gene>
    <name evidence="1" type="ORF">AKAME5_002615500</name>
</gene>
<sequence>MCGYYSPSEPLTFLSARQRHAGVMATNDKENYQVPKGKAVKVAFKKFLMSEPGRGEDCPETRINGKK</sequence>
<dbReference type="Proteomes" id="UP001279410">
    <property type="component" value="Unassembled WGS sequence"/>
</dbReference>
<organism evidence="1 2">
    <name type="scientific">Lates japonicus</name>
    <name type="common">Japanese lates</name>
    <dbReference type="NCBI Taxonomy" id="270547"/>
    <lineage>
        <taxon>Eukaryota</taxon>
        <taxon>Metazoa</taxon>
        <taxon>Chordata</taxon>
        <taxon>Craniata</taxon>
        <taxon>Vertebrata</taxon>
        <taxon>Euteleostomi</taxon>
        <taxon>Actinopterygii</taxon>
        <taxon>Neopterygii</taxon>
        <taxon>Teleostei</taxon>
        <taxon>Neoteleostei</taxon>
        <taxon>Acanthomorphata</taxon>
        <taxon>Carangaria</taxon>
        <taxon>Carangaria incertae sedis</taxon>
        <taxon>Centropomidae</taxon>
        <taxon>Lates</taxon>
    </lineage>
</organism>
<evidence type="ECO:0000313" key="1">
    <source>
        <dbReference type="EMBL" id="GLD74823.1"/>
    </source>
</evidence>
<protein>
    <submittedName>
        <fullName evidence="1">ST14 transmembrane serine protease matriptase a</fullName>
    </submittedName>
</protein>
<comment type="caution">
    <text evidence="1">The sequence shown here is derived from an EMBL/GenBank/DDBJ whole genome shotgun (WGS) entry which is preliminary data.</text>
</comment>
<dbReference type="GO" id="GO:0008233">
    <property type="term" value="F:peptidase activity"/>
    <property type="evidence" value="ECO:0007669"/>
    <property type="project" value="UniProtKB-KW"/>
</dbReference>
<dbReference type="EMBL" id="BRZM01002520">
    <property type="protein sequence ID" value="GLD74823.1"/>
    <property type="molecule type" value="Genomic_DNA"/>
</dbReference>
<keyword evidence="1" id="KW-0645">Protease</keyword>
<dbReference type="GO" id="GO:0006508">
    <property type="term" value="P:proteolysis"/>
    <property type="evidence" value="ECO:0007669"/>
    <property type="project" value="UniProtKB-KW"/>
</dbReference>
<reference evidence="1" key="1">
    <citation type="submission" date="2022-08" db="EMBL/GenBank/DDBJ databases">
        <title>Genome sequencing of akame (Lates japonicus).</title>
        <authorList>
            <person name="Hashiguchi Y."/>
            <person name="Takahashi H."/>
        </authorList>
    </citation>
    <scope>NUCLEOTIDE SEQUENCE</scope>
    <source>
        <strain evidence="1">Kochi</strain>
    </source>
</reference>
<dbReference type="AlphaFoldDB" id="A0AAD3RMU6"/>
<evidence type="ECO:0000313" key="2">
    <source>
        <dbReference type="Proteomes" id="UP001279410"/>
    </source>
</evidence>
<keyword evidence="1" id="KW-0472">Membrane</keyword>
<proteinExistence type="predicted"/>
<keyword evidence="1" id="KW-0378">Hydrolase</keyword>